<organism evidence="2 3">
    <name type="scientific">Platanthera zijinensis</name>
    <dbReference type="NCBI Taxonomy" id="2320716"/>
    <lineage>
        <taxon>Eukaryota</taxon>
        <taxon>Viridiplantae</taxon>
        <taxon>Streptophyta</taxon>
        <taxon>Embryophyta</taxon>
        <taxon>Tracheophyta</taxon>
        <taxon>Spermatophyta</taxon>
        <taxon>Magnoliopsida</taxon>
        <taxon>Liliopsida</taxon>
        <taxon>Asparagales</taxon>
        <taxon>Orchidaceae</taxon>
        <taxon>Orchidoideae</taxon>
        <taxon>Orchideae</taxon>
        <taxon>Orchidinae</taxon>
        <taxon>Platanthera</taxon>
    </lineage>
</organism>
<dbReference type="PANTHER" id="PTHR33929">
    <property type="entry name" value="MEMBRANE-ASSOCIATED KINASE REGULATOR 2-RELATED"/>
    <property type="match status" value="1"/>
</dbReference>
<name>A0AAP0C1D3_9ASPA</name>
<evidence type="ECO:0000313" key="2">
    <source>
        <dbReference type="EMBL" id="KAK8957323.1"/>
    </source>
</evidence>
<keyword evidence="2" id="KW-0418">Kinase</keyword>
<evidence type="ECO:0000313" key="3">
    <source>
        <dbReference type="Proteomes" id="UP001418222"/>
    </source>
</evidence>
<feature type="region of interest" description="Disordered" evidence="1">
    <location>
        <begin position="198"/>
        <end position="232"/>
    </location>
</feature>
<dbReference type="Proteomes" id="UP001418222">
    <property type="component" value="Unassembled WGS sequence"/>
</dbReference>
<dbReference type="InterPro" id="IPR039619">
    <property type="entry name" value="MAKR2/5"/>
</dbReference>
<reference evidence="2 3" key="1">
    <citation type="journal article" date="2022" name="Nat. Plants">
        <title>Genomes of leafy and leafless Platanthera orchids illuminate the evolution of mycoheterotrophy.</title>
        <authorList>
            <person name="Li M.H."/>
            <person name="Liu K.W."/>
            <person name="Li Z."/>
            <person name="Lu H.C."/>
            <person name="Ye Q.L."/>
            <person name="Zhang D."/>
            <person name="Wang J.Y."/>
            <person name="Li Y.F."/>
            <person name="Zhong Z.M."/>
            <person name="Liu X."/>
            <person name="Yu X."/>
            <person name="Liu D.K."/>
            <person name="Tu X.D."/>
            <person name="Liu B."/>
            <person name="Hao Y."/>
            <person name="Liao X.Y."/>
            <person name="Jiang Y.T."/>
            <person name="Sun W.H."/>
            <person name="Chen J."/>
            <person name="Chen Y.Q."/>
            <person name="Ai Y."/>
            <person name="Zhai J.W."/>
            <person name="Wu S.S."/>
            <person name="Zhou Z."/>
            <person name="Hsiao Y.Y."/>
            <person name="Wu W.L."/>
            <person name="Chen Y.Y."/>
            <person name="Lin Y.F."/>
            <person name="Hsu J.L."/>
            <person name="Li C.Y."/>
            <person name="Wang Z.W."/>
            <person name="Zhao X."/>
            <person name="Zhong W.Y."/>
            <person name="Ma X.K."/>
            <person name="Ma L."/>
            <person name="Huang J."/>
            <person name="Chen G.Z."/>
            <person name="Huang M.Z."/>
            <person name="Huang L."/>
            <person name="Peng D.H."/>
            <person name="Luo Y.B."/>
            <person name="Zou S.Q."/>
            <person name="Chen S.P."/>
            <person name="Lan S."/>
            <person name="Tsai W.C."/>
            <person name="Van de Peer Y."/>
            <person name="Liu Z.J."/>
        </authorList>
    </citation>
    <scope>NUCLEOTIDE SEQUENCE [LARGE SCALE GENOMIC DNA]</scope>
    <source>
        <strain evidence="2">Lor287</strain>
    </source>
</reference>
<feature type="region of interest" description="Disordered" evidence="1">
    <location>
        <begin position="12"/>
        <end position="93"/>
    </location>
</feature>
<comment type="caution">
    <text evidence="2">The sequence shown here is derived from an EMBL/GenBank/DDBJ whole genome shotgun (WGS) entry which is preliminary data.</text>
</comment>
<gene>
    <name evidence="2" type="primary">MAKR2</name>
    <name evidence="2" type="ORF">KSP39_PZI001538</name>
</gene>
<dbReference type="AlphaFoldDB" id="A0AAP0C1D3"/>
<dbReference type="GO" id="GO:0005886">
    <property type="term" value="C:plasma membrane"/>
    <property type="evidence" value="ECO:0007669"/>
    <property type="project" value="InterPro"/>
</dbReference>
<dbReference type="GO" id="GO:0016301">
    <property type="term" value="F:kinase activity"/>
    <property type="evidence" value="ECO:0007669"/>
    <property type="project" value="UniProtKB-KW"/>
</dbReference>
<dbReference type="PANTHER" id="PTHR33929:SF1">
    <property type="entry name" value="MEMBRANE-ASSOCIATED KINASE REGULATOR 2-RELATED"/>
    <property type="match status" value="1"/>
</dbReference>
<proteinExistence type="predicted"/>
<feature type="compositionally biased region" description="Polar residues" evidence="1">
    <location>
        <begin position="81"/>
        <end position="93"/>
    </location>
</feature>
<sequence length="363" mass="38989">MESLGLLKYWRGGTGSAPAASMATSTVTTLPEPASPAPESDADERGDEGPFFDLEFTVPDSHGAGGGEQNEKPEDDEDFNFSMTSEESELRSMSISMSPSDDLFFKEQLIPLESNSVVVAAGGETDPKTQLAVSLLKSATRFRVFILGLRKSKSPAVEPNAAGASPKQSQQPNKFFFVKFKVEEVPIVSLFTRDGSSRNLSGGGKSLPKLSDAEGGEDPAVATAVSTAEEKKSNSKEVVQKYFSKIKPLYVKVSKRYADKLKLPGPLVHDGLPATEEKEAEAEEPVAVKQAEKTPKVPMPAKLRVVYERLGKSRSASVAVSAAATSPQRRDDSLLQQQDGIQSAIAHCKRSFTASSKGPKQYN</sequence>
<keyword evidence="3" id="KW-1185">Reference proteome</keyword>
<keyword evidence="2" id="KW-0808">Transferase</keyword>
<evidence type="ECO:0000256" key="1">
    <source>
        <dbReference type="SAM" id="MobiDB-lite"/>
    </source>
</evidence>
<protein>
    <submittedName>
        <fullName evidence="2">Membrane-associated kinase regulator 2</fullName>
    </submittedName>
</protein>
<dbReference type="EMBL" id="JBBWWQ010000001">
    <property type="protein sequence ID" value="KAK8957323.1"/>
    <property type="molecule type" value="Genomic_DNA"/>
</dbReference>
<feature type="region of interest" description="Disordered" evidence="1">
    <location>
        <begin position="264"/>
        <end position="295"/>
    </location>
</feature>
<accession>A0AAP0C1D3</accession>